<evidence type="ECO:0000313" key="10">
    <source>
        <dbReference type="Proteomes" id="UP000275368"/>
    </source>
</evidence>
<dbReference type="CDD" id="cd06261">
    <property type="entry name" value="TM_PBP2"/>
    <property type="match status" value="1"/>
</dbReference>
<evidence type="ECO:0000313" key="9">
    <source>
        <dbReference type="EMBL" id="BBH19450.1"/>
    </source>
</evidence>
<comment type="similarity">
    <text evidence="7">Belongs to the binding-protein-dependent transport system permease family.</text>
</comment>
<feature type="transmembrane region" description="Helical" evidence="7">
    <location>
        <begin position="128"/>
        <end position="148"/>
    </location>
</feature>
<feature type="transmembrane region" description="Helical" evidence="7">
    <location>
        <begin position="92"/>
        <end position="116"/>
    </location>
</feature>
<dbReference type="PROSITE" id="PS50928">
    <property type="entry name" value="ABC_TM1"/>
    <property type="match status" value="1"/>
</dbReference>
<comment type="subcellular location">
    <subcellularLocation>
        <location evidence="1 7">Cell membrane</location>
        <topology evidence="1 7">Multi-pass membrane protein</topology>
    </subcellularLocation>
</comment>
<sequence length="298" mass="33252">MKLDLRLGSKKISLGRKKINRSWYGNIMNVLFLGALGYFMALPLVFVISNAFKPIDEILTFPPKFLVHRPTLSNFSDLYNLLSGSWVPFSRYVFNTFFIAIVGTAAHVIIASMAAYPIAKRKFPGRTFLFTIVVLSLMFSATVTQVTNYMTMSWLGMIDTYWAIIIPAIGSSLGFYLMKQFMENIPDTLLEAAQIDGCSEFRIYWNIVMPVVKPAWLTLIIFSFQSLWGAGGSVGSMYIYSEQLKSIDYALSQILAGGIIRIGPSMAATLLLIAVPILIFVFAQSNIIQTMSTSGMKD</sequence>
<feature type="transmembrane region" description="Helical" evidence="7">
    <location>
        <begin position="215"/>
        <end position="239"/>
    </location>
</feature>
<evidence type="ECO:0000256" key="2">
    <source>
        <dbReference type="ARBA" id="ARBA00022448"/>
    </source>
</evidence>
<name>A0A3G9IKM6_9BACL</name>
<evidence type="ECO:0000256" key="1">
    <source>
        <dbReference type="ARBA" id="ARBA00004651"/>
    </source>
</evidence>
<keyword evidence="4 7" id="KW-0812">Transmembrane</keyword>
<evidence type="ECO:0000256" key="5">
    <source>
        <dbReference type="ARBA" id="ARBA00022989"/>
    </source>
</evidence>
<dbReference type="OrthoDB" id="9771544at2"/>
<dbReference type="Pfam" id="PF00528">
    <property type="entry name" value="BPD_transp_1"/>
    <property type="match status" value="1"/>
</dbReference>
<dbReference type="InterPro" id="IPR000515">
    <property type="entry name" value="MetI-like"/>
</dbReference>
<dbReference type="SUPFAM" id="SSF161098">
    <property type="entry name" value="MetI-like"/>
    <property type="match status" value="1"/>
</dbReference>
<dbReference type="EMBL" id="AP019308">
    <property type="protein sequence ID" value="BBH19450.1"/>
    <property type="molecule type" value="Genomic_DNA"/>
</dbReference>
<dbReference type="Gene3D" id="1.10.3720.10">
    <property type="entry name" value="MetI-like"/>
    <property type="match status" value="1"/>
</dbReference>
<feature type="transmembrane region" description="Helical" evidence="7">
    <location>
        <begin position="21"/>
        <end position="48"/>
    </location>
</feature>
<keyword evidence="10" id="KW-1185">Reference proteome</keyword>
<dbReference type="PANTHER" id="PTHR43744">
    <property type="entry name" value="ABC TRANSPORTER PERMEASE PROTEIN MG189-RELATED-RELATED"/>
    <property type="match status" value="1"/>
</dbReference>
<evidence type="ECO:0000259" key="8">
    <source>
        <dbReference type="PROSITE" id="PS50928"/>
    </source>
</evidence>
<keyword evidence="3" id="KW-1003">Cell membrane</keyword>
<evidence type="ECO:0000256" key="4">
    <source>
        <dbReference type="ARBA" id="ARBA00022692"/>
    </source>
</evidence>
<dbReference type="InterPro" id="IPR035906">
    <property type="entry name" value="MetI-like_sf"/>
</dbReference>
<reference evidence="9 10" key="1">
    <citation type="submission" date="2018-11" db="EMBL/GenBank/DDBJ databases">
        <title>Complete genome sequence of Paenibacillus baekrokdamisoli strain KCTC 33723.</title>
        <authorList>
            <person name="Kang S.W."/>
            <person name="Lee K.C."/>
            <person name="Kim K.K."/>
            <person name="Kim J.S."/>
            <person name="Kim D.S."/>
            <person name="Ko S.H."/>
            <person name="Yang S.H."/>
            <person name="Lee J.S."/>
        </authorList>
    </citation>
    <scope>NUCLEOTIDE SEQUENCE [LARGE SCALE GENOMIC DNA]</scope>
    <source>
        <strain evidence="9 10">KCTC 33723</strain>
    </source>
</reference>
<organism evidence="9 10">
    <name type="scientific">Paenibacillus baekrokdamisoli</name>
    <dbReference type="NCBI Taxonomy" id="1712516"/>
    <lineage>
        <taxon>Bacteria</taxon>
        <taxon>Bacillati</taxon>
        <taxon>Bacillota</taxon>
        <taxon>Bacilli</taxon>
        <taxon>Bacillales</taxon>
        <taxon>Paenibacillaceae</taxon>
        <taxon>Paenibacillus</taxon>
    </lineage>
</organism>
<feature type="transmembrane region" description="Helical" evidence="7">
    <location>
        <begin position="160"/>
        <end position="178"/>
    </location>
</feature>
<gene>
    <name evidence="9" type="ORF">Back11_07950</name>
</gene>
<keyword evidence="5 7" id="KW-1133">Transmembrane helix</keyword>
<protein>
    <submittedName>
        <fullName evidence="9">ABC transporter permease</fullName>
    </submittedName>
</protein>
<dbReference type="GO" id="GO:0005886">
    <property type="term" value="C:plasma membrane"/>
    <property type="evidence" value="ECO:0007669"/>
    <property type="project" value="UniProtKB-SubCell"/>
</dbReference>
<feature type="domain" description="ABC transmembrane type-1" evidence="8">
    <location>
        <begin position="93"/>
        <end position="283"/>
    </location>
</feature>
<feature type="transmembrane region" description="Helical" evidence="7">
    <location>
        <begin position="259"/>
        <end position="283"/>
    </location>
</feature>
<dbReference type="PANTHER" id="PTHR43744:SF1">
    <property type="entry name" value="BINDING-PROTEIN-DEPENDENT TRANSPORT SYSTEMS INNER MEMBRANE COMPONENT"/>
    <property type="match status" value="1"/>
</dbReference>
<dbReference type="Proteomes" id="UP000275368">
    <property type="component" value="Chromosome"/>
</dbReference>
<evidence type="ECO:0000256" key="7">
    <source>
        <dbReference type="RuleBase" id="RU363032"/>
    </source>
</evidence>
<accession>A0A3G9IKM6</accession>
<dbReference type="AlphaFoldDB" id="A0A3G9IKM6"/>
<evidence type="ECO:0000256" key="6">
    <source>
        <dbReference type="ARBA" id="ARBA00023136"/>
    </source>
</evidence>
<proteinExistence type="inferred from homology"/>
<keyword evidence="2 7" id="KW-0813">Transport</keyword>
<keyword evidence="6 7" id="KW-0472">Membrane</keyword>
<dbReference type="GO" id="GO:0055085">
    <property type="term" value="P:transmembrane transport"/>
    <property type="evidence" value="ECO:0007669"/>
    <property type="project" value="InterPro"/>
</dbReference>
<dbReference type="RefSeq" id="WP_125653788.1">
    <property type="nucleotide sequence ID" value="NZ_AP019308.1"/>
</dbReference>
<dbReference type="KEGG" id="pbk:Back11_07950"/>
<evidence type="ECO:0000256" key="3">
    <source>
        <dbReference type="ARBA" id="ARBA00022475"/>
    </source>
</evidence>